<evidence type="ECO:0000313" key="15">
    <source>
        <dbReference type="EMBL" id="CAH1794215.1"/>
    </source>
</evidence>
<dbReference type="NCBIfam" id="TIGR01473">
    <property type="entry name" value="cyoE_ctaB"/>
    <property type="match status" value="1"/>
</dbReference>
<evidence type="ECO:0000313" key="16">
    <source>
        <dbReference type="Proteomes" id="UP000749559"/>
    </source>
</evidence>
<evidence type="ECO:0000256" key="11">
    <source>
        <dbReference type="ARBA" id="ARBA00047690"/>
    </source>
</evidence>
<feature type="transmembrane region" description="Helical" evidence="14">
    <location>
        <begin position="303"/>
        <end position="321"/>
    </location>
</feature>
<dbReference type="PROSITE" id="PS00943">
    <property type="entry name" value="UBIA"/>
    <property type="match status" value="1"/>
</dbReference>
<keyword evidence="7 12" id="KW-0496">Mitochondrion</keyword>
<feature type="compositionally biased region" description="Basic and acidic residues" evidence="13">
    <location>
        <begin position="139"/>
        <end position="154"/>
    </location>
</feature>
<keyword evidence="8 12" id="KW-0350">Heme biosynthesis</keyword>
<dbReference type="InterPro" id="IPR000537">
    <property type="entry name" value="UbiA_prenyltransferase"/>
</dbReference>
<keyword evidence="9 12" id="KW-0472">Membrane</keyword>
<evidence type="ECO:0000256" key="1">
    <source>
        <dbReference type="ARBA" id="ARBA00004225"/>
    </source>
</evidence>
<evidence type="ECO:0000256" key="12">
    <source>
        <dbReference type="PIRNR" id="PIRNR001773"/>
    </source>
</evidence>
<feature type="transmembrane region" description="Helical" evidence="14">
    <location>
        <begin position="333"/>
        <end position="356"/>
    </location>
</feature>
<dbReference type="PIRSF" id="PIRSF001773">
    <property type="entry name" value="COX10"/>
    <property type="match status" value="1"/>
</dbReference>
<dbReference type="GO" id="GO:0031966">
    <property type="term" value="C:mitochondrial membrane"/>
    <property type="evidence" value="ECO:0007669"/>
    <property type="project" value="UniProtKB-SubCell"/>
</dbReference>
<dbReference type="InterPro" id="IPR044878">
    <property type="entry name" value="UbiA_sf"/>
</dbReference>
<accession>A0A8J1UN32</accession>
<dbReference type="EMBL" id="CAIIXF020000009">
    <property type="protein sequence ID" value="CAH1794215.1"/>
    <property type="molecule type" value="Genomic_DNA"/>
</dbReference>
<dbReference type="OrthoDB" id="5211at2759"/>
<proteinExistence type="inferred from homology"/>
<dbReference type="Gene3D" id="1.10.357.140">
    <property type="entry name" value="UbiA prenyltransferase"/>
    <property type="match status" value="1"/>
</dbReference>
<comment type="function">
    <text evidence="12">Converts protoheme IX and farnesyl diphosphate to heme O.</text>
</comment>
<comment type="caution">
    <text evidence="15">The sequence shown here is derived from an EMBL/GenBank/DDBJ whole genome shotgun (WGS) entry which is preliminary data.</text>
</comment>
<evidence type="ECO:0000256" key="2">
    <source>
        <dbReference type="ARBA" id="ARBA00016335"/>
    </source>
</evidence>
<dbReference type="AlphaFoldDB" id="A0A8J1UN32"/>
<evidence type="ECO:0000256" key="10">
    <source>
        <dbReference type="ARBA" id="ARBA00030253"/>
    </source>
</evidence>
<reference evidence="15" key="1">
    <citation type="submission" date="2022-03" db="EMBL/GenBank/DDBJ databases">
        <authorList>
            <person name="Martin C."/>
        </authorList>
    </citation>
    <scope>NUCLEOTIDE SEQUENCE</scope>
</reference>
<dbReference type="InterPro" id="IPR006369">
    <property type="entry name" value="Protohaem_IX_farnesylTrfase"/>
</dbReference>
<feature type="transmembrane region" description="Helical" evidence="14">
    <location>
        <begin position="184"/>
        <end position="203"/>
    </location>
</feature>
<evidence type="ECO:0000256" key="13">
    <source>
        <dbReference type="SAM" id="MobiDB-lite"/>
    </source>
</evidence>
<keyword evidence="3 12" id="KW-0808">Transferase</keyword>
<feature type="region of interest" description="Disordered" evidence="13">
    <location>
        <begin position="134"/>
        <end position="154"/>
    </location>
</feature>
<dbReference type="EC" id="2.5.1.-" evidence="12"/>
<evidence type="ECO:0000256" key="8">
    <source>
        <dbReference type="ARBA" id="ARBA00023133"/>
    </source>
</evidence>
<evidence type="ECO:0000256" key="9">
    <source>
        <dbReference type="ARBA" id="ARBA00023136"/>
    </source>
</evidence>
<sequence length="488" mass="54670">MVLRCGFRLPCWHLMKHTRLLHSKPTQKHNNVSVFKAVYRKFATKPSKGPGSVKPPIEVMKTSKVTSHDVTARELDHETIDVGLRVGEKQFQVTLENKDQDVSFFIPKTNDLITVKFKKADVVQNEVLENVAEVNVPHSQDKQNETSEKKEDDLTLDSIDERMWRERTQDWKKLPDIYMKLSKIRLTGLVVVTSMAGFGMAPAPFDPALFLLGSLGTALMSCSANATNQYLEVPFDSQMNRTKNRPIVRGSISPLHAMTFATVSGVTGFTILTCAVNPLTAALGTFNLLLYTCVYTPLKRMHIVNTWVGSIVGAIPPMMGWAACCGQLDPGAWLLGAILYAWQFPHFNALSWNLRADYSRGGYQMMSVINPDLCKRVAARYCVGMIGLCSIAPLADLTTWMFVIDSLPLNGYLAYLGYRFYRDADSKSSRKLFRFSLIHIPVLIILMLLSKKPHKQDTTIVKKSGIQENTVAKNQQLTLENTGEKSKS</sequence>
<evidence type="ECO:0000256" key="4">
    <source>
        <dbReference type="ARBA" id="ARBA00022692"/>
    </source>
</evidence>
<gene>
    <name evidence="15" type="ORF">OFUS_LOCUS18958</name>
</gene>
<comment type="catalytic activity">
    <reaction evidence="11">
        <text>heme b + (2E,6E)-farnesyl diphosphate + H2O = Fe(II)-heme o + diphosphate</text>
        <dbReference type="Rhea" id="RHEA:28070"/>
        <dbReference type="ChEBI" id="CHEBI:15377"/>
        <dbReference type="ChEBI" id="CHEBI:33019"/>
        <dbReference type="ChEBI" id="CHEBI:60344"/>
        <dbReference type="ChEBI" id="CHEBI:60530"/>
        <dbReference type="ChEBI" id="CHEBI:175763"/>
        <dbReference type="EC" id="2.5.1.141"/>
    </reaction>
</comment>
<feature type="transmembrane region" description="Helical" evidence="14">
    <location>
        <begin position="377"/>
        <end position="394"/>
    </location>
</feature>
<feature type="transmembrane region" description="Helical" evidence="14">
    <location>
        <begin position="278"/>
        <end position="296"/>
    </location>
</feature>
<keyword evidence="16" id="KW-1185">Reference proteome</keyword>
<evidence type="ECO:0000256" key="14">
    <source>
        <dbReference type="SAM" id="Phobius"/>
    </source>
</evidence>
<dbReference type="PANTHER" id="PTHR43448">
    <property type="entry name" value="PROTOHEME IX FARNESYLTRANSFERASE, MITOCHONDRIAL"/>
    <property type="match status" value="1"/>
</dbReference>
<keyword evidence="5" id="KW-0809">Transit peptide</keyword>
<keyword evidence="4 14" id="KW-0812">Transmembrane</keyword>
<keyword evidence="6 14" id="KW-1133">Transmembrane helix</keyword>
<evidence type="ECO:0000256" key="6">
    <source>
        <dbReference type="ARBA" id="ARBA00022989"/>
    </source>
</evidence>
<dbReference type="CDD" id="cd13957">
    <property type="entry name" value="PT_UbiA_Cox10"/>
    <property type="match status" value="1"/>
</dbReference>
<dbReference type="GO" id="GO:0006784">
    <property type="term" value="P:heme A biosynthetic process"/>
    <property type="evidence" value="ECO:0007669"/>
    <property type="project" value="TreeGrafter"/>
</dbReference>
<evidence type="ECO:0000256" key="5">
    <source>
        <dbReference type="ARBA" id="ARBA00022946"/>
    </source>
</evidence>
<dbReference type="PANTHER" id="PTHR43448:SF2">
    <property type="entry name" value="PROTOHEME IX FARNESYLTRANSFERASE, MITOCHONDRIAL"/>
    <property type="match status" value="1"/>
</dbReference>
<name>A0A8J1UN32_OWEFU</name>
<dbReference type="HAMAP" id="MF_00154">
    <property type="entry name" value="CyoE_CtaB"/>
    <property type="match status" value="1"/>
</dbReference>
<comment type="subcellular location">
    <subcellularLocation>
        <location evidence="1">Mitochondrion membrane</location>
        <topology evidence="1">Multi-pass membrane protein</topology>
    </subcellularLocation>
</comment>
<dbReference type="GO" id="GO:0008495">
    <property type="term" value="F:protoheme IX farnesyltransferase activity"/>
    <property type="evidence" value="ECO:0007669"/>
    <property type="project" value="UniProtKB-EC"/>
</dbReference>
<dbReference type="FunFam" id="1.10.357.140:FF:000004">
    <property type="entry name" value="Protoheme IX farnesyltransferase, mitochondrial"/>
    <property type="match status" value="1"/>
</dbReference>
<organism evidence="15 16">
    <name type="scientific">Owenia fusiformis</name>
    <name type="common">Polychaete worm</name>
    <dbReference type="NCBI Taxonomy" id="6347"/>
    <lineage>
        <taxon>Eukaryota</taxon>
        <taxon>Metazoa</taxon>
        <taxon>Spiralia</taxon>
        <taxon>Lophotrochozoa</taxon>
        <taxon>Annelida</taxon>
        <taxon>Polychaeta</taxon>
        <taxon>Sedentaria</taxon>
        <taxon>Canalipalpata</taxon>
        <taxon>Sabellida</taxon>
        <taxon>Oweniida</taxon>
        <taxon>Oweniidae</taxon>
        <taxon>Owenia</taxon>
    </lineage>
</organism>
<protein>
    <recommendedName>
        <fullName evidence="2 12">Protoheme IX farnesyltransferase, mitochondrial</fullName>
        <ecNumber evidence="12">2.5.1.-</ecNumber>
    </recommendedName>
    <alternativeName>
        <fullName evidence="10 12">Heme O synthase</fullName>
    </alternativeName>
</protein>
<evidence type="ECO:0000256" key="7">
    <source>
        <dbReference type="ARBA" id="ARBA00023128"/>
    </source>
</evidence>
<dbReference type="Pfam" id="PF01040">
    <property type="entry name" value="UbiA"/>
    <property type="match status" value="1"/>
</dbReference>
<dbReference type="InterPro" id="IPR030470">
    <property type="entry name" value="UbiA_prenylTrfase_CS"/>
</dbReference>
<comment type="similarity">
    <text evidence="12">Belongs to the ubiA prenyltransferase family.</text>
</comment>
<dbReference type="InterPro" id="IPR016315">
    <property type="entry name" value="Protohaem_IX_farnesylTrfase_mt"/>
</dbReference>
<feature type="transmembrane region" description="Helical" evidence="14">
    <location>
        <begin position="432"/>
        <end position="450"/>
    </location>
</feature>
<evidence type="ECO:0000256" key="3">
    <source>
        <dbReference type="ARBA" id="ARBA00022679"/>
    </source>
</evidence>
<dbReference type="Proteomes" id="UP000749559">
    <property type="component" value="Unassembled WGS sequence"/>
</dbReference>